<dbReference type="PANTHER" id="PTHR13812">
    <property type="entry name" value="KETIMINE REDUCTASE MU-CRYSTALLIN"/>
    <property type="match status" value="1"/>
</dbReference>
<sequence length="328" mass="35524">MQSTASSKHQFLRLVDGEQVRALLSHEDALQAVREAFVLHSRREGRVFPVVREALATGGVFGIKSGDVAAQGLLGFKAAGFWPNNRAHGGEPHQATIALFDPATGRPLCIIDGNAITTMRTGAAGGLALQELARRESTRLCVFGTGTQAHIQVEFALRLCPSLHLVRYVRADGSRDAKFEARFAGRCDIEHTQAGSAAVSESDIVITATPGRTALFDVAAIRPGTHFNCVGADTKGKRELPEGALQRVRLFVDDRAQARQIGEMQWATDADCMEFGDLLSGKETFHRRAEDVTLFDMTGLALQDLTVARVVCERAEATDTGTVVAWPW</sequence>
<name>A0ABZ2JZ19_9BACT</name>
<dbReference type="InterPro" id="IPR036291">
    <property type="entry name" value="NAD(P)-bd_dom_sf"/>
</dbReference>
<gene>
    <name evidence="1" type="ORF">LZC95_28155</name>
</gene>
<dbReference type="Gene3D" id="3.30.1780.10">
    <property type="entry name" value="ornithine cyclodeaminase, domain 1"/>
    <property type="match status" value="1"/>
</dbReference>
<dbReference type="RefSeq" id="WP_394840935.1">
    <property type="nucleotide sequence ID" value="NZ_CP089982.1"/>
</dbReference>
<keyword evidence="2" id="KW-1185">Reference proteome</keyword>
<evidence type="ECO:0000313" key="1">
    <source>
        <dbReference type="EMBL" id="WXA90323.1"/>
    </source>
</evidence>
<proteinExistence type="predicted"/>
<dbReference type="Pfam" id="PF02423">
    <property type="entry name" value="OCD_Mu_crystall"/>
    <property type="match status" value="1"/>
</dbReference>
<reference evidence="1 2" key="1">
    <citation type="submission" date="2021-12" db="EMBL/GenBank/DDBJ databases">
        <title>Discovery of the Pendulisporaceae a myxobacterial family with distinct sporulation behavior and unique specialized metabolism.</title>
        <authorList>
            <person name="Garcia R."/>
            <person name="Popoff A."/>
            <person name="Bader C.D."/>
            <person name="Loehr J."/>
            <person name="Walesch S."/>
            <person name="Walt C."/>
            <person name="Boldt J."/>
            <person name="Bunk B."/>
            <person name="Haeckl F.J.F.P.J."/>
            <person name="Gunesch A.P."/>
            <person name="Birkelbach J."/>
            <person name="Nuebel U."/>
            <person name="Pietschmann T."/>
            <person name="Bach T."/>
            <person name="Mueller R."/>
        </authorList>
    </citation>
    <scope>NUCLEOTIDE SEQUENCE [LARGE SCALE GENOMIC DNA]</scope>
    <source>
        <strain evidence="1 2">MSr12523</strain>
    </source>
</reference>
<dbReference type="InterPro" id="IPR003462">
    <property type="entry name" value="ODC_Mu_crystall"/>
</dbReference>
<accession>A0ABZ2JZ19</accession>
<evidence type="ECO:0000313" key="2">
    <source>
        <dbReference type="Proteomes" id="UP001379533"/>
    </source>
</evidence>
<dbReference type="PIRSF" id="PIRSF001439">
    <property type="entry name" value="CryM"/>
    <property type="match status" value="1"/>
</dbReference>
<dbReference type="PANTHER" id="PTHR13812:SF19">
    <property type="entry name" value="KETIMINE REDUCTASE MU-CRYSTALLIN"/>
    <property type="match status" value="1"/>
</dbReference>
<dbReference type="Proteomes" id="UP001379533">
    <property type="component" value="Chromosome"/>
</dbReference>
<dbReference type="InterPro" id="IPR023401">
    <property type="entry name" value="ODC_N"/>
</dbReference>
<dbReference type="Gene3D" id="3.40.50.720">
    <property type="entry name" value="NAD(P)-binding Rossmann-like Domain"/>
    <property type="match status" value="1"/>
</dbReference>
<dbReference type="SUPFAM" id="SSF51735">
    <property type="entry name" value="NAD(P)-binding Rossmann-fold domains"/>
    <property type="match status" value="1"/>
</dbReference>
<dbReference type="EMBL" id="CP089982">
    <property type="protein sequence ID" value="WXA90323.1"/>
    <property type="molecule type" value="Genomic_DNA"/>
</dbReference>
<organism evidence="1 2">
    <name type="scientific">Pendulispora brunnea</name>
    <dbReference type="NCBI Taxonomy" id="2905690"/>
    <lineage>
        <taxon>Bacteria</taxon>
        <taxon>Pseudomonadati</taxon>
        <taxon>Myxococcota</taxon>
        <taxon>Myxococcia</taxon>
        <taxon>Myxococcales</taxon>
        <taxon>Sorangiineae</taxon>
        <taxon>Pendulisporaceae</taxon>
        <taxon>Pendulispora</taxon>
    </lineage>
</organism>
<protein>
    <submittedName>
        <fullName evidence="1">Ornithine cyclodeaminase family protein</fullName>
    </submittedName>
</protein>